<dbReference type="InterPro" id="IPR012505">
    <property type="entry name" value="YbbR"/>
</dbReference>
<dbReference type="Pfam" id="PF07949">
    <property type="entry name" value="YbbR"/>
    <property type="match status" value="2"/>
</dbReference>
<accession>A0A420ZDZ3</accession>
<evidence type="ECO:0008006" key="3">
    <source>
        <dbReference type="Google" id="ProtNLM"/>
    </source>
</evidence>
<dbReference type="Proteomes" id="UP000281261">
    <property type="component" value="Unassembled WGS sequence"/>
</dbReference>
<protein>
    <recommendedName>
        <fullName evidence="3">YbbR-like domain-containing protein</fullName>
    </recommendedName>
</protein>
<proteinExistence type="predicted"/>
<evidence type="ECO:0000313" key="2">
    <source>
        <dbReference type="Proteomes" id="UP000281261"/>
    </source>
</evidence>
<gene>
    <name evidence="1" type="ORF">DRH29_00475</name>
</gene>
<dbReference type="InterPro" id="IPR053154">
    <property type="entry name" value="c-di-AMP_regulator"/>
</dbReference>
<dbReference type="PANTHER" id="PTHR37804:SF1">
    <property type="entry name" value="CDAA REGULATORY PROTEIN CDAR"/>
    <property type="match status" value="1"/>
</dbReference>
<dbReference type="PANTHER" id="PTHR37804">
    <property type="entry name" value="CDAA REGULATORY PROTEIN CDAR"/>
    <property type="match status" value="1"/>
</dbReference>
<dbReference type="Gene3D" id="2.170.120.40">
    <property type="entry name" value="YbbR-like domain"/>
    <property type="match status" value="2"/>
</dbReference>
<evidence type="ECO:0000313" key="1">
    <source>
        <dbReference type="EMBL" id="RLC37877.1"/>
    </source>
</evidence>
<comment type="caution">
    <text evidence="1">The sequence shown here is derived from an EMBL/GenBank/DDBJ whole genome shotgun (WGS) entry which is preliminary data.</text>
</comment>
<dbReference type="Gene3D" id="2.170.120.30">
    <property type="match status" value="2"/>
</dbReference>
<sequence length="400" mass="43280">MARIFTLPVMRGLVLLIAMIVWVNVYAATVHSQTLNSPVYIKNLAEDLAVVDPITEVATHISGTPYALGLISDQTFSFAIDLADVTKPGRYSAKIQNNAIPEGVKLISWEPDEIVFDVDFITTKIVPVVIETDGWVADSYSVKDVEVFPNQVTVHGASAALELVSDVKARVSIDGRSQRFTAPVTYKAETAEGTVNHSVWITPESGEISVEIDKGASFRNLGLKAAFAGELPGGFWIQEVIFEPQVMMVSGTQRKLDQLSYLFTTPINLNGKTKSFKTQVAANLPNGVKVVGENLVLVNVIVQSSEGTRQISIIPAYINVTEGFGVTNINPSSIKVMVAGNPEILKGLSRSQVKLNLDLQGALSGANFVDISKGMFEVSEGLSVVSFEPNRVEVILSRLQ</sequence>
<organism evidence="1 2">
    <name type="scientific">candidate division Kazan bacterium</name>
    <dbReference type="NCBI Taxonomy" id="2202143"/>
    <lineage>
        <taxon>Bacteria</taxon>
        <taxon>Bacteria division Kazan-3B-28</taxon>
    </lineage>
</organism>
<reference evidence="1 2" key="1">
    <citation type="submission" date="2018-06" db="EMBL/GenBank/DDBJ databases">
        <title>Extensive metabolic versatility and redundancy in microbially diverse, dynamic hydrothermal sediments.</title>
        <authorList>
            <person name="Dombrowski N."/>
            <person name="Teske A."/>
            <person name="Baker B.J."/>
        </authorList>
    </citation>
    <scope>NUCLEOTIDE SEQUENCE [LARGE SCALE GENOMIC DNA]</scope>
    <source>
        <strain evidence="1">B79_G16</strain>
    </source>
</reference>
<name>A0A420ZDZ3_UNCK3</name>
<dbReference type="AlphaFoldDB" id="A0A420ZDZ3"/>
<dbReference type="EMBL" id="QMNG01000001">
    <property type="protein sequence ID" value="RLC37877.1"/>
    <property type="molecule type" value="Genomic_DNA"/>
</dbReference>